<dbReference type="PANTHER" id="PTHR38432">
    <property type="entry name" value="TELA-LIKE PROTEIN SAOUHSC_01408"/>
    <property type="match status" value="1"/>
</dbReference>
<evidence type="ECO:0000256" key="2">
    <source>
        <dbReference type="SAM" id="MobiDB-lite"/>
    </source>
</evidence>
<dbReference type="InterPro" id="IPR008863">
    <property type="entry name" value="Toxic_anion-R_TelA"/>
</dbReference>
<dbReference type="Pfam" id="PF05816">
    <property type="entry name" value="TelA"/>
    <property type="match status" value="1"/>
</dbReference>
<keyword evidence="4" id="KW-1185">Reference proteome</keyword>
<dbReference type="Proteomes" id="UP001596356">
    <property type="component" value="Unassembled WGS sequence"/>
</dbReference>
<comment type="caution">
    <text evidence="3">The sequence shown here is derived from an EMBL/GenBank/DDBJ whole genome shotgun (WGS) entry which is preliminary data.</text>
</comment>
<organism evidence="3 4">
    <name type="scientific">Branchiibius cervicis</name>
    <dbReference type="NCBI Taxonomy" id="908252"/>
    <lineage>
        <taxon>Bacteria</taxon>
        <taxon>Bacillati</taxon>
        <taxon>Actinomycetota</taxon>
        <taxon>Actinomycetes</taxon>
        <taxon>Micrococcales</taxon>
        <taxon>Dermacoccaceae</taxon>
        <taxon>Branchiibius</taxon>
    </lineage>
</organism>
<protein>
    <submittedName>
        <fullName evidence="3">Toxic anion resistance protein</fullName>
    </submittedName>
</protein>
<dbReference type="RefSeq" id="WP_377825560.1">
    <property type="nucleotide sequence ID" value="NZ_JBHSWJ010000002.1"/>
</dbReference>
<feature type="region of interest" description="Disordered" evidence="2">
    <location>
        <begin position="260"/>
        <end position="284"/>
    </location>
</feature>
<name>A0ABW2AXK8_9MICO</name>
<feature type="compositionally biased region" description="Polar residues" evidence="2">
    <location>
        <begin position="267"/>
        <end position="284"/>
    </location>
</feature>
<accession>A0ABW2AXK8</accession>
<evidence type="ECO:0000256" key="1">
    <source>
        <dbReference type="ARBA" id="ARBA00005541"/>
    </source>
</evidence>
<evidence type="ECO:0000313" key="4">
    <source>
        <dbReference type="Proteomes" id="UP001596356"/>
    </source>
</evidence>
<reference evidence="4" key="1">
    <citation type="journal article" date="2019" name="Int. J. Syst. Evol. Microbiol.">
        <title>The Global Catalogue of Microorganisms (GCM) 10K type strain sequencing project: providing services to taxonomists for standard genome sequencing and annotation.</title>
        <authorList>
            <consortium name="The Broad Institute Genomics Platform"/>
            <consortium name="The Broad Institute Genome Sequencing Center for Infectious Disease"/>
            <person name="Wu L."/>
            <person name="Ma J."/>
        </authorList>
    </citation>
    <scope>NUCLEOTIDE SEQUENCE [LARGE SCALE GENOMIC DNA]</scope>
    <source>
        <strain evidence="4">NBRC 106593</strain>
    </source>
</reference>
<dbReference type="PANTHER" id="PTHR38432:SF1">
    <property type="entry name" value="TELA-LIKE PROTEIN SAOUHSC_01408"/>
    <property type="match status" value="1"/>
</dbReference>
<proteinExistence type="inferred from homology"/>
<comment type="similarity">
    <text evidence="1">Belongs to the TelA family.</text>
</comment>
<gene>
    <name evidence="3" type="ORF">ACFQBT_18850</name>
</gene>
<dbReference type="EMBL" id="JBHSWJ010000002">
    <property type="protein sequence ID" value="MFC6715771.1"/>
    <property type="molecule type" value="Genomic_DNA"/>
</dbReference>
<evidence type="ECO:0000313" key="3">
    <source>
        <dbReference type="EMBL" id="MFC6715771.1"/>
    </source>
</evidence>
<sequence length="284" mass="31516">MDPHRADLTGVKKLLKWLPGGNKVDHYFAKYQSAQSHLDAIIRSLASGQDELRKDNASIDVERTNMWNTMQKLGEYNQLATALDAEVQRKVAELQAAGQTEDANILQSDVLFAVRQRRQDIATQMAVSVQGYLALDLVRKNNQELIRGVDRAQTTTVSALRTAVITSQALAQQKLVLDQISSLNATTSSMIEATSEQLKTQGVQIQEQAASSTIEVEKLEKAFDNVFQAMDEIDTFRIQAAQNMQQTIGALQTQIERSKPYVERSLRQSGQQLPPTGGSQQIES</sequence>